<dbReference type="InterPro" id="IPR029071">
    <property type="entry name" value="Ubiquitin-like_domsf"/>
</dbReference>
<evidence type="ECO:0000313" key="4">
    <source>
        <dbReference type="EMBL" id="RHN76977.1"/>
    </source>
</evidence>
<dbReference type="EMBL" id="CM001217">
    <property type="protein sequence ID" value="KEH39863.1"/>
    <property type="molecule type" value="Genomic_DNA"/>
</dbReference>
<reference evidence="3 6" key="1">
    <citation type="journal article" date="2011" name="Nature">
        <title>The Medicago genome provides insight into the evolution of rhizobial symbioses.</title>
        <authorList>
            <person name="Young N.D."/>
            <person name="Debelle F."/>
            <person name="Oldroyd G.E."/>
            <person name="Geurts R."/>
            <person name="Cannon S.B."/>
            <person name="Udvardi M.K."/>
            <person name="Benedito V.A."/>
            <person name="Mayer K.F."/>
            <person name="Gouzy J."/>
            <person name="Schoof H."/>
            <person name="Van de Peer Y."/>
            <person name="Proost S."/>
            <person name="Cook D.R."/>
            <person name="Meyers B.C."/>
            <person name="Spannagl M."/>
            <person name="Cheung F."/>
            <person name="De Mita S."/>
            <person name="Krishnakumar V."/>
            <person name="Gundlach H."/>
            <person name="Zhou S."/>
            <person name="Mudge J."/>
            <person name="Bharti A.K."/>
            <person name="Murray J.D."/>
            <person name="Naoumkina M.A."/>
            <person name="Rosen B."/>
            <person name="Silverstein K.A."/>
            <person name="Tang H."/>
            <person name="Rombauts S."/>
            <person name="Zhao P.X."/>
            <person name="Zhou P."/>
            <person name="Barbe V."/>
            <person name="Bardou P."/>
            <person name="Bechner M."/>
            <person name="Bellec A."/>
            <person name="Berger A."/>
            <person name="Berges H."/>
            <person name="Bidwell S."/>
            <person name="Bisseling T."/>
            <person name="Choisne N."/>
            <person name="Couloux A."/>
            <person name="Denny R."/>
            <person name="Deshpande S."/>
            <person name="Dai X."/>
            <person name="Doyle J.J."/>
            <person name="Dudez A.M."/>
            <person name="Farmer A.D."/>
            <person name="Fouteau S."/>
            <person name="Franken C."/>
            <person name="Gibelin C."/>
            <person name="Gish J."/>
            <person name="Goldstein S."/>
            <person name="Gonzalez A.J."/>
            <person name="Green P.J."/>
            <person name="Hallab A."/>
            <person name="Hartog M."/>
            <person name="Hua A."/>
            <person name="Humphray S.J."/>
            <person name="Jeong D.H."/>
            <person name="Jing Y."/>
            <person name="Jocker A."/>
            <person name="Kenton S.M."/>
            <person name="Kim D.J."/>
            <person name="Klee K."/>
            <person name="Lai H."/>
            <person name="Lang C."/>
            <person name="Lin S."/>
            <person name="Macmil S.L."/>
            <person name="Magdelenat G."/>
            <person name="Matthews L."/>
            <person name="McCorrison J."/>
            <person name="Monaghan E.L."/>
            <person name="Mun J.H."/>
            <person name="Najar F.Z."/>
            <person name="Nicholson C."/>
            <person name="Noirot C."/>
            <person name="O'Bleness M."/>
            <person name="Paule C.R."/>
            <person name="Poulain J."/>
            <person name="Prion F."/>
            <person name="Qin B."/>
            <person name="Qu C."/>
            <person name="Retzel E.F."/>
            <person name="Riddle C."/>
            <person name="Sallet E."/>
            <person name="Samain S."/>
            <person name="Samson N."/>
            <person name="Sanders I."/>
            <person name="Saurat O."/>
            <person name="Scarpelli C."/>
            <person name="Schiex T."/>
            <person name="Segurens B."/>
            <person name="Severin A.J."/>
            <person name="Sherrier D.J."/>
            <person name="Shi R."/>
            <person name="Sims S."/>
            <person name="Singer S.R."/>
            <person name="Sinharoy S."/>
            <person name="Sterck L."/>
            <person name="Viollet A."/>
            <person name="Wang B.B."/>
            <person name="Wang K."/>
            <person name="Wang M."/>
            <person name="Wang X."/>
            <person name="Warfsmann J."/>
            <person name="Weissenbach J."/>
            <person name="White D.D."/>
            <person name="White J.D."/>
            <person name="Wiley G.B."/>
            <person name="Wincker P."/>
            <person name="Xing Y."/>
            <person name="Yang L."/>
            <person name="Yao Z."/>
            <person name="Ying F."/>
            <person name="Zhai J."/>
            <person name="Zhou L."/>
            <person name="Zuber A."/>
            <person name="Denarie J."/>
            <person name="Dixon R.A."/>
            <person name="May G.D."/>
            <person name="Schwartz D.C."/>
            <person name="Rogers J."/>
            <person name="Quetier F."/>
            <person name="Town C.D."/>
            <person name="Roe B.A."/>
        </authorList>
    </citation>
    <scope>NUCLEOTIDE SEQUENCE [LARGE SCALE GENOMIC DNA]</scope>
    <source>
        <strain evidence="3">A17</strain>
        <strain evidence="5 6">cv. Jemalong A17</strain>
    </source>
</reference>
<dbReference type="Gene3D" id="3.10.20.90">
    <property type="entry name" value="Phosphatidylinositol 3-kinase Catalytic Subunit, Chain A, domain 1"/>
    <property type="match status" value="1"/>
</dbReference>
<dbReference type="HOGENOM" id="CLU_1157898_0_0_1"/>
<feature type="compositionally biased region" description="Basic and acidic residues" evidence="1">
    <location>
        <begin position="115"/>
        <end position="124"/>
    </location>
</feature>
<evidence type="ECO:0000313" key="5">
    <source>
        <dbReference type="EnsemblPlants" id="KEH39863"/>
    </source>
</evidence>
<evidence type="ECO:0000313" key="3">
    <source>
        <dbReference type="EMBL" id="KEH39863.1"/>
    </source>
</evidence>
<evidence type="ECO:0000313" key="6">
    <source>
        <dbReference type="Proteomes" id="UP000002051"/>
    </source>
</evidence>
<reference evidence="7" key="4">
    <citation type="journal article" date="2018" name="Nat. Plants">
        <title>Whole-genome landscape of Medicago truncatula symbiotic genes.</title>
        <authorList>
            <person name="Pecrix Y."/>
            <person name="Staton S.E."/>
            <person name="Sallet E."/>
            <person name="Lelandais-Briere C."/>
            <person name="Moreau S."/>
            <person name="Carrere S."/>
            <person name="Blein T."/>
            <person name="Jardinaud M.F."/>
            <person name="Latrasse D."/>
            <person name="Zouine M."/>
            <person name="Zahm M."/>
            <person name="Kreplak J."/>
            <person name="Mayjonade B."/>
            <person name="Satge C."/>
            <person name="Perez M."/>
            <person name="Cauet S."/>
            <person name="Marande W."/>
            <person name="Chantry-Darmon C."/>
            <person name="Lopez-Roques C."/>
            <person name="Bouchez O."/>
            <person name="Berard A."/>
            <person name="Debelle F."/>
            <person name="Munos S."/>
            <person name="Bendahmane A."/>
            <person name="Berges H."/>
            <person name="Niebel A."/>
            <person name="Buitink J."/>
            <person name="Frugier F."/>
            <person name="Benhamed M."/>
            <person name="Crespi M."/>
            <person name="Gouzy J."/>
            <person name="Gamas P."/>
        </authorList>
    </citation>
    <scope>NUCLEOTIDE SEQUENCE [LARGE SCALE GENOMIC DNA]</scope>
    <source>
        <strain evidence="7">cv. Jemalong A17</strain>
    </source>
</reference>
<evidence type="ECO:0000256" key="1">
    <source>
        <dbReference type="SAM" id="MobiDB-lite"/>
    </source>
</evidence>
<dbReference type="AlphaFoldDB" id="A0A072VEN5"/>
<dbReference type="KEGG" id="mtr:25481950"/>
<feature type="compositionally biased region" description="Basic and acidic residues" evidence="1">
    <location>
        <begin position="227"/>
        <end position="237"/>
    </location>
</feature>
<proteinExistence type="predicted"/>
<reference evidence="5" key="3">
    <citation type="submission" date="2015-04" db="UniProtKB">
        <authorList>
            <consortium name="EnsemblPlants"/>
        </authorList>
    </citation>
    <scope>IDENTIFICATION</scope>
    <source>
        <strain evidence="5">cv. Jemalong A17</strain>
    </source>
</reference>
<feature type="compositionally biased region" description="Basic and acidic residues" evidence="1">
    <location>
        <begin position="247"/>
        <end position="257"/>
    </location>
</feature>
<dbReference type="EMBL" id="PSQE01000001">
    <property type="protein sequence ID" value="RHN76977.1"/>
    <property type="molecule type" value="Genomic_DNA"/>
</dbReference>
<sequence>MKNSWINVGEKDVKETMVLIVLPNGEKFALDVNPNATTLHQLKVAIQQFNGMPVSDQRLFLSLSLGQNDSDLISNLGIQPFSTLTLLTTTPSSVKESELDKEAKEETIGATSSTVKDELVKEVDSDSDSDSDSESESDAKAREDSEYLIYPESDSDVDDKIEKRRQSDRFEILRKRRAAEIDEQRMSIIFKDYEEKFCAEMERWWEEEDKKFFEEEKKYKEELLKEAEEDRKQAMKEARKKVKRAKKAEEAKAKAKE</sequence>
<dbReference type="Proteomes" id="UP000265566">
    <property type="component" value="Chromosome 1"/>
</dbReference>
<dbReference type="PROSITE" id="PS50053">
    <property type="entry name" value="UBIQUITIN_2"/>
    <property type="match status" value="1"/>
</dbReference>
<evidence type="ECO:0000313" key="7">
    <source>
        <dbReference type="Proteomes" id="UP000265566"/>
    </source>
</evidence>
<feature type="compositionally biased region" description="Basic and acidic residues" evidence="1">
    <location>
        <begin position="95"/>
        <end position="107"/>
    </location>
</feature>
<dbReference type="Pfam" id="PF00240">
    <property type="entry name" value="ubiquitin"/>
    <property type="match status" value="1"/>
</dbReference>
<accession>A0A072VEN5</accession>
<evidence type="ECO:0000259" key="2">
    <source>
        <dbReference type="PROSITE" id="PS50053"/>
    </source>
</evidence>
<feature type="compositionally biased region" description="Acidic residues" evidence="1">
    <location>
        <begin position="125"/>
        <end position="136"/>
    </location>
</feature>
<dbReference type="Proteomes" id="UP000002051">
    <property type="component" value="Unassembled WGS sequence"/>
</dbReference>
<feature type="domain" description="Ubiquitin-like" evidence="2">
    <location>
        <begin position="38"/>
        <end position="93"/>
    </location>
</feature>
<protein>
    <submittedName>
        <fullName evidence="3">Ubiquitin family protein</fullName>
    </submittedName>
</protein>
<dbReference type="CDD" id="cd17039">
    <property type="entry name" value="Ubl_ubiquitin_like"/>
    <property type="match status" value="1"/>
</dbReference>
<dbReference type="InterPro" id="IPR000626">
    <property type="entry name" value="Ubiquitin-like_dom"/>
</dbReference>
<reference evidence="3 6" key="2">
    <citation type="journal article" date="2014" name="BMC Genomics">
        <title>An improved genome release (version Mt4.0) for the model legume Medicago truncatula.</title>
        <authorList>
            <person name="Tang H."/>
            <person name="Krishnakumar V."/>
            <person name="Bidwell S."/>
            <person name="Rosen B."/>
            <person name="Chan A."/>
            <person name="Zhou S."/>
            <person name="Gentzbittel L."/>
            <person name="Childs K.L."/>
            <person name="Yandell M."/>
            <person name="Gundlach H."/>
            <person name="Mayer K.F."/>
            <person name="Schwartz D.C."/>
            <person name="Town C.D."/>
        </authorList>
    </citation>
    <scope>GENOME REANNOTATION</scope>
    <source>
        <strain evidence="3">A17</strain>
        <strain evidence="5 6">cv. Jemalong A17</strain>
    </source>
</reference>
<reference evidence="4" key="5">
    <citation type="journal article" date="2018" name="Nat. Plants">
        <title>Whole-genome landscape of Medicago truncatula symbiotic genes.</title>
        <authorList>
            <person name="Pecrix Y."/>
            <person name="Gamas P."/>
            <person name="Carrere S."/>
        </authorList>
    </citation>
    <scope>NUCLEOTIDE SEQUENCE</scope>
    <source>
        <tissue evidence="4">Leaves</tissue>
    </source>
</reference>
<dbReference type="Gramene" id="rna378">
    <property type="protein sequence ID" value="RHN76977.1"/>
    <property type="gene ID" value="gene378"/>
</dbReference>
<organism evidence="3 6">
    <name type="scientific">Medicago truncatula</name>
    <name type="common">Barrel medic</name>
    <name type="synonym">Medicago tribuloides</name>
    <dbReference type="NCBI Taxonomy" id="3880"/>
    <lineage>
        <taxon>Eukaryota</taxon>
        <taxon>Viridiplantae</taxon>
        <taxon>Streptophyta</taxon>
        <taxon>Embryophyta</taxon>
        <taxon>Tracheophyta</taxon>
        <taxon>Spermatophyta</taxon>
        <taxon>Magnoliopsida</taxon>
        <taxon>eudicotyledons</taxon>
        <taxon>Gunneridae</taxon>
        <taxon>Pentapetalae</taxon>
        <taxon>rosids</taxon>
        <taxon>fabids</taxon>
        <taxon>Fabales</taxon>
        <taxon>Fabaceae</taxon>
        <taxon>Papilionoideae</taxon>
        <taxon>50 kb inversion clade</taxon>
        <taxon>NPAAA clade</taxon>
        <taxon>Hologalegina</taxon>
        <taxon>IRL clade</taxon>
        <taxon>Trifolieae</taxon>
        <taxon>Medicago</taxon>
    </lineage>
</organism>
<feature type="region of interest" description="Disordered" evidence="1">
    <location>
        <begin position="92"/>
        <end position="162"/>
    </location>
</feature>
<gene>
    <name evidence="5" type="primary">25481950</name>
    <name evidence="3" type="ordered locus">MTR_1g013090</name>
    <name evidence="4" type="ORF">MtrunA17_Chr1g0149771</name>
</gene>
<name>A0A072VEN5_MEDTR</name>
<dbReference type="EnsemblPlants" id="KEH39863">
    <property type="protein sequence ID" value="KEH39863"/>
    <property type="gene ID" value="MTR_1g013090"/>
</dbReference>
<dbReference type="SUPFAM" id="SSF54236">
    <property type="entry name" value="Ubiquitin-like"/>
    <property type="match status" value="1"/>
</dbReference>
<feature type="region of interest" description="Disordered" evidence="1">
    <location>
        <begin position="227"/>
        <end position="257"/>
    </location>
</feature>
<keyword evidence="6" id="KW-1185">Reference proteome</keyword>